<dbReference type="GO" id="GO:0030515">
    <property type="term" value="F:snoRNA binding"/>
    <property type="evidence" value="ECO:0007669"/>
    <property type="project" value="InterPro"/>
</dbReference>
<dbReference type="GO" id="GO:0006364">
    <property type="term" value="P:rRNA processing"/>
    <property type="evidence" value="ECO:0007669"/>
    <property type="project" value="UniProtKB-KW"/>
</dbReference>
<dbReference type="InterPro" id="IPR012976">
    <property type="entry name" value="NOSIC"/>
</dbReference>
<dbReference type="SUPFAM" id="SSF89124">
    <property type="entry name" value="Nop domain"/>
    <property type="match status" value="1"/>
</dbReference>
<feature type="region of interest" description="Disordered" evidence="9">
    <location>
        <begin position="417"/>
        <end position="578"/>
    </location>
</feature>
<keyword evidence="4" id="KW-0690">Ribosome biogenesis</keyword>
<dbReference type="PROSITE" id="PS51358">
    <property type="entry name" value="NOP"/>
    <property type="match status" value="1"/>
</dbReference>
<dbReference type="Gene3D" id="1.10.246.90">
    <property type="entry name" value="Nop domain"/>
    <property type="match status" value="1"/>
</dbReference>
<evidence type="ECO:0000313" key="12">
    <source>
        <dbReference type="Proteomes" id="UP000800094"/>
    </source>
</evidence>
<dbReference type="FunFam" id="1.10.287.4070:FF:000001">
    <property type="entry name" value="Probable Nucleolar protein 58"/>
    <property type="match status" value="1"/>
</dbReference>
<dbReference type="InterPro" id="IPR045056">
    <property type="entry name" value="Nop56/Nop58"/>
</dbReference>
<feature type="compositionally biased region" description="Basic and acidic residues" evidence="9">
    <location>
        <begin position="433"/>
        <end position="445"/>
    </location>
</feature>
<comment type="subcellular location">
    <subcellularLocation>
        <location evidence="1">Nucleus</location>
        <location evidence="1">Nucleolus</location>
    </subcellularLocation>
</comment>
<keyword evidence="12" id="KW-1185">Reference proteome</keyword>
<dbReference type="Proteomes" id="UP000800094">
    <property type="component" value="Unassembled WGS sequence"/>
</dbReference>
<evidence type="ECO:0000256" key="4">
    <source>
        <dbReference type="ARBA" id="ARBA00022517"/>
    </source>
</evidence>
<dbReference type="InterPro" id="IPR012974">
    <property type="entry name" value="NOP58/56_N"/>
</dbReference>
<reference evidence="11" key="1">
    <citation type="journal article" date="2020" name="Stud. Mycol.">
        <title>101 Dothideomycetes genomes: a test case for predicting lifestyles and emergence of pathogens.</title>
        <authorList>
            <person name="Haridas S."/>
            <person name="Albert R."/>
            <person name="Binder M."/>
            <person name="Bloem J."/>
            <person name="Labutti K."/>
            <person name="Salamov A."/>
            <person name="Andreopoulos B."/>
            <person name="Baker S."/>
            <person name="Barry K."/>
            <person name="Bills G."/>
            <person name="Bluhm B."/>
            <person name="Cannon C."/>
            <person name="Castanera R."/>
            <person name="Culley D."/>
            <person name="Daum C."/>
            <person name="Ezra D."/>
            <person name="Gonzalez J."/>
            <person name="Henrissat B."/>
            <person name="Kuo A."/>
            <person name="Liang C."/>
            <person name="Lipzen A."/>
            <person name="Lutzoni F."/>
            <person name="Magnuson J."/>
            <person name="Mondo S."/>
            <person name="Nolan M."/>
            <person name="Ohm R."/>
            <person name="Pangilinan J."/>
            <person name="Park H.-J."/>
            <person name="Ramirez L."/>
            <person name="Alfaro M."/>
            <person name="Sun H."/>
            <person name="Tritt A."/>
            <person name="Yoshinaga Y."/>
            <person name="Zwiers L.-H."/>
            <person name="Turgeon B."/>
            <person name="Goodwin S."/>
            <person name="Spatafora J."/>
            <person name="Crous P."/>
            <person name="Grigoriev I."/>
        </authorList>
    </citation>
    <scope>NUCLEOTIDE SEQUENCE</scope>
    <source>
        <strain evidence="11">CBS 122368</strain>
    </source>
</reference>
<feature type="region of interest" description="Disordered" evidence="9">
    <location>
        <begin position="381"/>
        <end position="400"/>
    </location>
</feature>
<evidence type="ECO:0000256" key="6">
    <source>
        <dbReference type="ARBA" id="ARBA00023242"/>
    </source>
</evidence>
<name>A0A6A6IH27_9PLEO</name>
<dbReference type="AlphaFoldDB" id="A0A6A6IH27"/>
<keyword evidence="5" id="KW-0698">rRNA processing</keyword>
<dbReference type="InterPro" id="IPR002687">
    <property type="entry name" value="Nop_dom"/>
</dbReference>
<proteinExistence type="inferred from homology"/>
<organism evidence="11 12">
    <name type="scientific">Trematosphaeria pertusa</name>
    <dbReference type="NCBI Taxonomy" id="390896"/>
    <lineage>
        <taxon>Eukaryota</taxon>
        <taxon>Fungi</taxon>
        <taxon>Dikarya</taxon>
        <taxon>Ascomycota</taxon>
        <taxon>Pezizomycotina</taxon>
        <taxon>Dothideomycetes</taxon>
        <taxon>Pleosporomycetidae</taxon>
        <taxon>Pleosporales</taxon>
        <taxon>Massarineae</taxon>
        <taxon>Trematosphaeriaceae</taxon>
        <taxon>Trematosphaeria</taxon>
    </lineage>
</organism>
<dbReference type="PANTHER" id="PTHR10894">
    <property type="entry name" value="NUCLEOLAR PROTEIN 5 NUCLEOLAR PROTEIN NOP5 NOP58"/>
    <property type="match status" value="1"/>
</dbReference>
<dbReference type="SMART" id="SM00931">
    <property type="entry name" value="NOSIC"/>
    <property type="match status" value="1"/>
</dbReference>
<evidence type="ECO:0000256" key="7">
    <source>
        <dbReference type="ARBA" id="ARBA00023274"/>
    </source>
</evidence>
<dbReference type="Pfam" id="PF01798">
    <property type="entry name" value="Nop"/>
    <property type="match status" value="1"/>
</dbReference>
<evidence type="ECO:0000256" key="5">
    <source>
        <dbReference type="ARBA" id="ARBA00022552"/>
    </source>
</evidence>
<dbReference type="EMBL" id="ML987194">
    <property type="protein sequence ID" value="KAF2249915.1"/>
    <property type="molecule type" value="Genomic_DNA"/>
</dbReference>
<evidence type="ECO:0000256" key="1">
    <source>
        <dbReference type="ARBA" id="ARBA00004604"/>
    </source>
</evidence>
<evidence type="ECO:0000259" key="10">
    <source>
        <dbReference type="PROSITE" id="PS51358"/>
    </source>
</evidence>
<dbReference type="GeneID" id="54582139"/>
<feature type="compositionally biased region" description="Acidic residues" evidence="9">
    <location>
        <begin position="478"/>
        <end position="501"/>
    </location>
</feature>
<feature type="compositionally biased region" description="Basic and acidic residues" evidence="9">
    <location>
        <begin position="502"/>
        <end position="569"/>
    </location>
</feature>
<protein>
    <recommendedName>
        <fullName evidence="3">Nucleolar protein 58</fullName>
    </recommendedName>
</protein>
<dbReference type="InterPro" id="IPR042239">
    <property type="entry name" value="Nop_C"/>
</dbReference>
<comment type="similarity">
    <text evidence="2">Belongs to the NOP5/NOP56 family.</text>
</comment>
<sequence>MAPIFVLAETSAGYALFKAKDKRLLNGDAALGSVEETVNALKLKKFEKFENAVTALNEAAALTEGKVTPMLSGLLASLKDETKAALAVADPKLGNAIAQLPNLALRIVADSSTQDVYRAIREHLPSLITDLVPTEIDSTRLGLSHSLSRHKLRFSPDKVDTMIVQAIASLDVLDKQLNVYAMRVKEWYGWHFPELAKILNDNLAYSRVVLTMGFRSNARSCDLSAVLPEEIESAVKAAAEISMGTEISDEDLEATSALAEQVVDLTEHRQNLSNYLSTRMQALAPNLTALVGELVGARLIAHAGSLMNLAKSPGSTIQILGAEKALFRALKTKHDTPKYGLIYHASLIGQATGKNKGKIARMLAAKSALGLRIDALSTWGVGSEDASNEPTEEEKSQVGREARIGIERRLRALEGKPLKSLANANQTPMAGSKKWEVKEARKYNPDADGLTGNEPAAKKAKTAQVNGTTPKKSLVQEVESEDEDESMADGDAGAEESESEAGEDKPQKGMTKEEKKSAKKAEKEAKKARKAERAAKREAKAAKKAAKEAKKAEKESKKRKRDDEGEKSEKKKKKKSKD</sequence>
<evidence type="ECO:0000313" key="11">
    <source>
        <dbReference type="EMBL" id="KAF2249915.1"/>
    </source>
</evidence>
<feature type="domain" description="Nop" evidence="10">
    <location>
        <begin position="283"/>
        <end position="415"/>
    </location>
</feature>
<comment type="function">
    <text evidence="8">Required for pre-18S rRNA processing. May bind microtubules.</text>
</comment>
<dbReference type="FunFam" id="1.10.246.90:FF:000003">
    <property type="entry name" value="Nucleolar protein 58"/>
    <property type="match status" value="1"/>
</dbReference>
<dbReference type="GO" id="GO:0032040">
    <property type="term" value="C:small-subunit processome"/>
    <property type="evidence" value="ECO:0007669"/>
    <property type="project" value="InterPro"/>
</dbReference>
<dbReference type="Gene3D" id="1.10.287.4070">
    <property type="match status" value="1"/>
</dbReference>
<evidence type="ECO:0000256" key="9">
    <source>
        <dbReference type="SAM" id="MobiDB-lite"/>
    </source>
</evidence>
<dbReference type="RefSeq" id="XP_033684919.1">
    <property type="nucleotide sequence ID" value="XM_033828809.1"/>
</dbReference>
<accession>A0A6A6IH27</accession>
<dbReference type="PANTHER" id="PTHR10894:SF1">
    <property type="entry name" value="NUCLEOLAR PROTEIN 58"/>
    <property type="match status" value="1"/>
</dbReference>
<dbReference type="InterPro" id="IPR036070">
    <property type="entry name" value="Nop_dom_sf"/>
</dbReference>
<dbReference type="GO" id="GO:0031428">
    <property type="term" value="C:box C/D methylation guide snoRNP complex"/>
    <property type="evidence" value="ECO:0007669"/>
    <property type="project" value="InterPro"/>
</dbReference>
<gene>
    <name evidence="11" type="ORF">BU26DRAFT_518423</name>
</gene>
<evidence type="ECO:0000256" key="8">
    <source>
        <dbReference type="ARBA" id="ARBA00024837"/>
    </source>
</evidence>
<keyword evidence="7" id="KW-0687">Ribonucleoprotein</keyword>
<evidence type="ECO:0000256" key="3">
    <source>
        <dbReference type="ARBA" id="ARBA00020379"/>
    </source>
</evidence>
<dbReference type="Pfam" id="PF08156">
    <property type="entry name" value="NOP5NT"/>
    <property type="match status" value="1"/>
</dbReference>
<dbReference type="OrthoDB" id="6780543at2759"/>
<evidence type="ECO:0000256" key="2">
    <source>
        <dbReference type="ARBA" id="ARBA00009211"/>
    </source>
</evidence>
<keyword evidence="6" id="KW-0539">Nucleus</keyword>